<reference evidence="2 3" key="1">
    <citation type="submission" date="2016-10" db="EMBL/GenBank/DDBJ databases">
        <title>Comparative genomics between deep and shallow subseafloor isolates.</title>
        <authorList>
            <person name="Ishii S."/>
            <person name="Miller J.R."/>
            <person name="Sutton G."/>
            <person name="Suzuki S."/>
            <person name="Methe B."/>
            <person name="Inagaki F."/>
            <person name="Imachi H."/>
        </authorList>
    </citation>
    <scope>NUCLEOTIDE SEQUENCE [LARGE SCALE GENOMIC DNA]</scope>
    <source>
        <strain evidence="2 3">MO-MB1</strain>
    </source>
</reference>
<dbReference type="GeneID" id="35120933"/>
<organism evidence="2 3">
    <name type="scientific">Methanobacterium subterraneum</name>
    <dbReference type="NCBI Taxonomy" id="59277"/>
    <lineage>
        <taxon>Archaea</taxon>
        <taxon>Methanobacteriati</taxon>
        <taxon>Methanobacteriota</taxon>
        <taxon>Methanomada group</taxon>
        <taxon>Methanobacteria</taxon>
        <taxon>Methanobacteriales</taxon>
        <taxon>Methanobacteriaceae</taxon>
        <taxon>Methanobacterium</taxon>
    </lineage>
</organism>
<keyword evidence="2" id="KW-0808">Transferase</keyword>
<dbReference type="GO" id="GO:0016747">
    <property type="term" value="F:acyltransferase activity, transferring groups other than amino-acyl groups"/>
    <property type="evidence" value="ECO:0007669"/>
    <property type="project" value="InterPro"/>
</dbReference>
<dbReference type="Proteomes" id="UP000232806">
    <property type="component" value="Chromosome"/>
</dbReference>
<evidence type="ECO:0000313" key="3">
    <source>
        <dbReference type="Proteomes" id="UP000232806"/>
    </source>
</evidence>
<dbReference type="InterPro" id="IPR016181">
    <property type="entry name" value="Acyl_CoA_acyltransferase"/>
</dbReference>
<protein>
    <submittedName>
        <fullName evidence="2">GNAT family N-acetyltransferase</fullName>
    </submittedName>
</protein>
<dbReference type="Pfam" id="PF00583">
    <property type="entry name" value="Acetyltransf_1"/>
    <property type="match status" value="1"/>
</dbReference>
<dbReference type="AlphaFoldDB" id="A0A2H4VBH6"/>
<dbReference type="Gene3D" id="3.40.630.30">
    <property type="match status" value="1"/>
</dbReference>
<sequence>MSIKTSIKEHFTSKQFRGHFENGSLKNHWGYFFQNKPENNILKELKLDSDLDFRRFSWEDLDECAELFKNVFSAGPWYDEWVSLDQSRNYLGELVENPVFEGFVVREDSEIVAVCLGHRRSWWMGKEFFVDEFFVENVRQGNGIGTKMMDFVTNSLAANGYNRLILLTNKEIPAESFYLKNGYYNNYQRTVMVKKLQ</sequence>
<dbReference type="PROSITE" id="PS51186">
    <property type="entry name" value="GNAT"/>
    <property type="match status" value="1"/>
</dbReference>
<dbReference type="InterPro" id="IPR000182">
    <property type="entry name" value="GNAT_dom"/>
</dbReference>
<evidence type="ECO:0000313" key="2">
    <source>
        <dbReference type="EMBL" id="AUB55436.1"/>
    </source>
</evidence>
<dbReference type="OrthoDB" id="38613at2157"/>
<feature type="domain" description="N-acetyltransferase" evidence="1">
    <location>
        <begin position="51"/>
        <end position="197"/>
    </location>
</feature>
<name>A0A2H4VBH6_9EURY</name>
<proteinExistence type="predicted"/>
<evidence type="ECO:0000259" key="1">
    <source>
        <dbReference type="PROSITE" id="PS51186"/>
    </source>
</evidence>
<accession>A0A2H4VBH6</accession>
<dbReference type="EMBL" id="CP017766">
    <property type="protein sequence ID" value="AUB55436.1"/>
    <property type="molecule type" value="Genomic_DNA"/>
</dbReference>
<gene>
    <name evidence="2" type="ORF">BK007_05010</name>
</gene>
<dbReference type="RefSeq" id="WP_100905416.1">
    <property type="nucleotide sequence ID" value="NZ_CP017766.1"/>
</dbReference>
<dbReference type="CDD" id="cd04301">
    <property type="entry name" value="NAT_SF"/>
    <property type="match status" value="1"/>
</dbReference>
<dbReference type="SUPFAM" id="SSF55729">
    <property type="entry name" value="Acyl-CoA N-acyltransferases (Nat)"/>
    <property type="match status" value="1"/>
</dbReference>